<sequence>MPGKPGRAGPRTDMMGGLPTTGISYCVCDDRAVFLDVERDRYFCLPSQLNQAFVRTVIDGDAMASADAERLRALGIEKPTPREFAARPDAHAIPTREMAPSDRASSVLWASAAHWLVRSRLKRWRFARLLAHERHRAPRRSHNASAQTLANLHAAFQHASLWMGEADQCLARSIAFRMLAFRLGFAPTLVLGVKLDPFAAHCWVQSEDCVANDSLERVRCFTPIFAL</sequence>
<dbReference type="Pfam" id="PF13471">
    <property type="entry name" value="Transglut_core3"/>
    <property type="match status" value="1"/>
</dbReference>
<dbReference type="EMBL" id="FZPA01000008">
    <property type="protein sequence ID" value="SNS96211.1"/>
    <property type="molecule type" value="Genomic_DNA"/>
</dbReference>
<evidence type="ECO:0000259" key="1">
    <source>
        <dbReference type="Pfam" id="PF13471"/>
    </source>
</evidence>
<dbReference type="InterPro" id="IPR032708">
    <property type="entry name" value="McjB_C"/>
</dbReference>
<proteinExistence type="predicted"/>
<organism evidence="2 3">
    <name type="scientific">Sphingopyxis indica</name>
    <dbReference type="NCBI Taxonomy" id="436663"/>
    <lineage>
        <taxon>Bacteria</taxon>
        <taxon>Pseudomonadati</taxon>
        <taxon>Pseudomonadota</taxon>
        <taxon>Alphaproteobacteria</taxon>
        <taxon>Sphingomonadales</taxon>
        <taxon>Sphingomonadaceae</taxon>
        <taxon>Sphingopyxis</taxon>
    </lineage>
</organism>
<reference evidence="2 3" key="1">
    <citation type="submission" date="2017-06" db="EMBL/GenBank/DDBJ databases">
        <authorList>
            <person name="Kim H.J."/>
            <person name="Triplett B.A."/>
        </authorList>
    </citation>
    <scope>NUCLEOTIDE SEQUENCE [LARGE SCALE GENOMIC DNA]</scope>
    <source>
        <strain evidence="2 3">DS15</strain>
    </source>
</reference>
<dbReference type="NCBIfam" id="NF033537">
    <property type="entry name" value="lasso_biosyn_B2"/>
    <property type="match status" value="1"/>
</dbReference>
<dbReference type="AlphaFoldDB" id="A0A239IRN6"/>
<accession>A0A239IRN6</accession>
<evidence type="ECO:0000313" key="3">
    <source>
        <dbReference type="Proteomes" id="UP000198339"/>
    </source>
</evidence>
<feature type="domain" description="Microcin J25-processing protein McjB C-terminal" evidence="1">
    <location>
        <begin position="115"/>
        <end position="225"/>
    </location>
</feature>
<name>A0A239IRN6_9SPHN</name>
<dbReference type="InterPro" id="IPR053521">
    <property type="entry name" value="McjB-like"/>
</dbReference>
<evidence type="ECO:0000313" key="2">
    <source>
        <dbReference type="EMBL" id="SNS96211.1"/>
    </source>
</evidence>
<protein>
    <submittedName>
        <fullName evidence="2">Transglutaminase-like superfamily protein</fullName>
    </submittedName>
</protein>
<gene>
    <name evidence="2" type="ORF">SAMN06295955_108123</name>
</gene>
<dbReference type="Proteomes" id="UP000198339">
    <property type="component" value="Unassembled WGS sequence"/>
</dbReference>
<keyword evidence="3" id="KW-1185">Reference proteome</keyword>